<evidence type="ECO:0000256" key="8">
    <source>
        <dbReference type="ARBA" id="ARBA00022989"/>
    </source>
</evidence>
<evidence type="ECO:0000256" key="3">
    <source>
        <dbReference type="ARBA" id="ARBA00007063"/>
    </source>
</evidence>
<dbReference type="InterPro" id="IPR005599">
    <property type="entry name" value="GPI_mannosylTrfase"/>
</dbReference>
<name>H2YLZ4_CIOSA</name>
<evidence type="ECO:0000256" key="6">
    <source>
        <dbReference type="ARBA" id="ARBA00022692"/>
    </source>
</evidence>
<keyword evidence="9 10" id="KW-0472">Membrane</keyword>
<evidence type="ECO:0000313" key="11">
    <source>
        <dbReference type="Ensembl" id="ENSCSAVP00000006346.1"/>
    </source>
</evidence>
<reference evidence="11" key="2">
    <citation type="submission" date="2025-08" db="UniProtKB">
        <authorList>
            <consortium name="Ensembl"/>
        </authorList>
    </citation>
    <scope>IDENTIFICATION</scope>
</reference>
<evidence type="ECO:0000256" key="7">
    <source>
        <dbReference type="ARBA" id="ARBA00022824"/>
    </source>
</evidence>
<feature type="transmembrane region" description="Helical" evidence="10">
    <location>
        <begin position="231"/>
        <end position="251"/>
    </location>
</feature>
<accession>H2YLZ4</accession>
<evidence type="ECO:0000256" key="4">
    <source>
        <dbReference type="ARBA" id="ARBA00022676"/>
    </source>
</evidence>
<evidence type="ECO:0000256" key="9">
    <source>
        <dbReference type="ARBA" id="ARBA00023136"/>
    </source>
</evidence>
<dbReference type="GO" id="GO:0000026">
    <property type="term" value="F:alpha-1,2-mannosyltransferase activity"/>
    <property type="evidence" value="ECO:0007669"/>
    <property type="project" value="TreeGrafter"/>
</dbReference>
<reference evidence="12" key="1">
    <citation type="submission" date="2003-08" db="EMBL/GenBank/DDBJ databases">
        <authorList>
            <person name="Birren B."/>
            <person name="Nusbaum C."/>
            <person name="Abebe A."/>
            <person name="Abouelleil A."/>
            <person name="Adekoya E."/>
            <person name="Ait-zahra M."/>
            <person name="Allen N."/>
            <person name="Allen T."/>
            <person name="An P."/>
            <person name="Anderson M."/>
            <person name="Anderson S."/>
            <person name="Arachchi H."/>
            <person name="Armbruster J."/>
            <person name="Bachantsang P."/>
            <person name="Baldwin J."/>
            <person name="Barry A."/>
            <person name="Bayul T."/>
            <person name="Blitshsteyn B."/>
            <person name="Bloom T."/>
            <person name="Blye J."/>
            <person name="Boguslavskiy L."/>
            <person name="Borowsky M."/>
            <person name="Boukhgalter B."/>
            <person name="Brunache A."/>
            <person name="Butler J."/>
            <person name="Calixte N."/>
            <person name="Calvo S."/>
            <person name="Camarata J."/>
            <person name="Campo K."/>
            <person name="Chang J."/>
            <person name="Cheshatsang Y."/>
            <person name="Citroen M."/>
            <person name="Collymore A."/>
            <person name="Considine T."/>
            <person name="Cook A."/>
            <person name="Cooke P."/>
            <person name="Corum B."/>
            <person name="Cuomo C."/>
            <person name="David R."/>
            <person name="Dawoe T."/>
            <person name="Degray S."/>
            <person name="Dodge S."/>
            <person name="Dooley K."/>
            <person name="Dorje P."/>
            <person name="Dorjee K."/>
            <person name="Dorris L."/>
            <person name="Duffey N."/>
            <person name="Dupes A."/>
            <person name="Elkins T."/>
            <person name="Engels R."/>
            <person name="Erickson J."/>
            <person name="Farina A."/>
            <person name="Faro S."/>
            <person name="Ferreira P."/>
            <person name="Fischer H."/>
            <person name="Fitzgerald M."/>
            <person name="Foley K."/>
            <person name="Gage D."/>
            <person name="Galagan J."/>
            <person name="Gearin G."/>
            <person name="Gnerre S."/>
            <person name="Gnirke A."/>
            <person name="Goyette A."/>
            <person name="Graham J."/>
            <person name="Grandbois E."/>
            <person name="Gyaltsen K."/>
            <person name="Hafez N."/>
            <person name="Hagopian D."/>
            <person name="Hagos B."/>
            <person name="Hall J."/>
            <person name="Hatcher B."/>
            <person name="Heller A."/>
            <person name="Higgins H."/>
            <person name="Honan T."/>
            <person name="Horn A."/>
            <person name="Houde N."/>
            <person name="Hughes L."/>
            <person name="Hulme W."/>
            <person name="Husby E."/>
            <person name="Iliev I."/>
            <person name="Jaffe D."/>
            <person name="Jones C."/>
            <person name="Kamal M."/>
            <person name="Kamat A."/>
            <person name="Kamvysselis M."/>
            <person name="Karlsson E."/>
            <person name="Kells C."/>
            <person name="Kieu A."/>
            <person name="Kisner P."/>
            <person name="Kodira C."/>
            <person name="Kulbokas E."/>
            <person name="Labutti K."/>
            <person name="Lama D."/>
            <person name="Landers T."/>
            <person name="Leger J."/>
            <person name="Levine S."/>
            <person name="Lewis D."/>
            <person name="Lewis T."/>
            <person name="Lindblad-toh K."/>
            <person name="Liu X."/>
            <person name="Lokyitsang T."/>
            <person name="Lokyitsang Y."/>
            <person name="Lucien O."/>
            <person name="Lui A."/>
            <person name="Ma L.J."/>
            <person name="Mabbitt R."/>
            <person name="Macdonald J."/>
            <person name="Maclean C."/>
            <person name="Major J."/>
            <person name="Manning J."/>
            <person name="Marabella R."/>
            <person name="Maru K."/>
            <person name="Matthews C."/>
            <person name="Mauceli E."/>
            <person name="Mccarthy M."/>
            <person name="Mcdonough S."/>
            <person name="Mcghee T."/>
            <person name="Meldrim J."/>
            <person name="Meneus L."/>
            <person name="Mesirov J."/>
            <person name="Mihalev A."/>
            <person name="Mihova T."/>
            <person name="Mikkelsen T."/>
            <person name="Mlenga V."/>
            <person name="Moru K."/>
            <person name="Mozes J."/>
            <person name="Mulrain L."/>
            <person name="Munson G."/>
            <person name="Naylor J."/>
            <person name="Newes C."/>
            <person name="Nguyen C."/>
            <person name="Nguyen N."/>
            <person name="Nguyen T."/>
            <person name="Nicol R."/>
            <person name="Nielsen C."/>
            <person name="Nizzari M."/>
            <person name="Norbu C."/>
            <person name="Norbu N."/>
            <person name="O'donnell P."/>
            <person name="Okoawo O."/>
            <person name="O'leary S."/>
            <person name="Omotosho B."/>
            <person name="O'neill K."/>
            <person name="Osman S."/>
            <person name="Parker S."/>
            <person name="Perrin D."/>
            <person name="Phunkhang P."/>
            <person name="Piqani B."/>
            <person name="Purcell S."/>
            <person name="Rachupka T."/>
            <person name="Ramasamy U."/>
            <person name="Rameau R."/>
            <person name="Ray V."/>
            <person name="Raymond C."/>
            <person name="Retta R."/>
            <person name="Richardson S."/>
            <person name="Rise C."/>
            <person name="Rodriguez J."/>
            <person name="Rogers J."/>
            <person name="Rogov P."/>
            <person name="Rutman M."/>
            <person name="Schupbach R."/>
            <person name="Seaman C."/>
            <person name="Settipalli S."/>
            <person name="Sharpe T."/>
            <person name="Sheridan J."/>
            <person name="Sherpa N."/>
            <person name="Shi J."/>
            <person name="Smirnov S."/>
            <person name="Smith C."/>
            <person name="Sougnez C."/>
            <person name="Spencer B."/>
            <person name="Stalker J."/>
            <person name="Stange-thomann N."/>
            <person name="Stavropoulos S."/>
            <person name="Stetson K."/>
            <person name="Stone C."/>
            <person name="Stone S."/>
            <person name="Stubbs M."/>
            <person name="Talamas J."/>
            <person name="Tchuinga P."/>
            <person name="Tenzing P."/>
            <person name="Tesfaye S."/>
            <person name="Theodore J."/>
            <person name="Thoulutsang Y."/>
            <person name="Topham K."/>
            <person name="Towey S."/>
            <person name="Tsamla T."/>
            <person name="Tsomo N."/>
            <person name="Vallee D."/>
            <person name="Vassiliev H."/>
            <person name="Venkataraman V."/>
            <person name="Vinson J."/>
            <person name="Vo A."/>
            <person name="Wade C."/>
            <person name="Wang S."/>
            <person name="Wangchuk T."/>
            <person name="Wangdi T."/>
            <person name="Whittaker C."/>
            <person name="Wilkinson J."/>
            <person name="Wu Y."/>
            <person name="Wyman D."/>
            <person name="Yadav S."/>
            <person name="Yang S."/>
            <person name="Yang X."/>
            <person name="Yeager S."/>
            <person name="Yee E."/>
            <person name="Young G."/>
            <person name="Zainoun J."/>
            <person name="Zembeck L."/>
            <person name="Zimmer A."/>
            <person name="Zody M."/>
            <person name="Lander E."/>
        </authorList>
    </citation>
    <scope>NUCLEOTIDE SEQUENCE [LARGE SCALE GENOMIC DNA]</scope>
</reference>
<protein>
    <recommendedName>
        <fullName evidence="10">Mannosyltransferase</fullName>
        <ecNumber evidence="10">2.4.1.-</ecNumber>
    </recommendedName>
</protein>
<feature type="transmembrane region" description="Helical" evidence="10">
    <location>
        <begin position="288"/>
        <end position="311"/>
    </location>
</feature>
<evidence type="ECO:0000313" key="12">
    <source>
        <dbReference type="Proteomes" id="UP000007875"/>
    </source>
</evidence>
<keyword evidence="6 10" id="KW-0812">Transmembrane</keyword>
<dbReference type="InParanoid" id="H2YLZ4"/>
<feature type="transmembrane region" description="Helical" evidence="10">
    <location>
        <begin position="354"/>
        <end position="374"/>
    </location>
</feature>
<dbReference type="STRING" id="51511.ENSCSAVP00000006346"/>
<dbReference type="UniPathway" id="UPA00378"/>
<keyword evidence="8 10" id="KW-1133">Transmembrane helix</keyword>
<reference evidence="11" key="3">
    <citation type="submission" date="2025-09" db="UniProtKB">
        <authorList>
            <consortium name="Ensembl"/>
        </authorList>
    </citation>
    <scope>IDENTIFICATION</scope>
</reference>
<dbReference type="PANTHER" id="PTHR22760:SF2">
    <property type="entry name" value="ALPHA-1,2-MANNOSYLTRANSFERASE ALG9"/>
    <property type="match status" value="1"/>
</dbReference>
<dbReference type="AlphaFoldDB" id="H2YLZ4"/>
<dbReference type="Proteomes" id="UP000007875">
    <property type="component" value="Unassembled WGS sequence"/>
</dbReference>
<dbReference type="GO" id="GO:0006487">
    <property type="term" value="P:protein N-linked glycosylation"/>
    <property type="evidence" value="ECO:0007669"/>
    <property type="project" value="TreeGrafter"/>
</dbReference>
<organism evidence="11 12">
    <name type="scientific">Ciona savignyi</name>
    <name type="common">Pacific transparent sea squirt</name>
    <dbReference type="NCBI Taxonomy" id="51511"/>
    <lineage>
        <taxon>Eukaryota</taxon>
        <taxon>Metazoa</taxon>
        <taxon>Chordata</taxon>
        <taxon>Tunicata</taxon>
        <taxon>Ascidiacea</taxon>
        <taxon>Phlebobranchia</taxon>
        <taxon>Cionidae</taxon>
        <taxon>Ciona</taxon>
    </lineage>
</organism>
<feature type="transmembrane region" description="Helical" evidence="10">
    <location>
        <begin position="147"/>
        <end position="180"/>
    </location>
</feature>
<comment type="similarity">
    <text evidence="3 10">Belongs to the glycosyltransferase 22 family.</text>
</comment>
<evidence type="ECO:0000256" key="2">
    <source>
        <dbReference type="ARBA" id="ARBA00004922"/>
    </source>
</evidence>
<dbReference type="OMA" id="PRDMHAK"/>
<proteinExistence type="inferred from homology"/>
<dbReference type="GO" id="GO:0005789">
    <property type="term" value="C:endoplasmic reticulum membrane"/>
    <property type="evidence" value="ECO:0007669"/>
    <property type="project" value="UniProtKB-SubCell"/>
</dbReference>
<dbReference type="Pfam" id="PF03901">
    <property type="entry name" value="Glyco_transf_22"/>
    <property type="match status" value="1"/>
</dbReference>
<dbReference type="GeneTree" id="ENSGT00950000183090"/>
<keyword evidence="7 10" id="KW-0256">Endoplasmic reticulum</keyword>
<feature type="transmembrane region" description="Helical" evidence="10">
    <location>
        <begin position="114"/>
        <end position="135"/>
    </location>
</feature>
<dbReference type="EC" id="2.4.1.-" evidence="10"/>
<dbReference type="PANTHER" id="PTHR22760">
    <property type="entry name" value="GLYCOSYLTRANSFERASE"/>
    <property type="match status" value="1"/>
</dbReference>
<evidence type="ECO:0000256" key="1">
    <source>
        <dbReference type="ARBA" id="ARBA00004477"/>
    </source>
</evidence>
<keyword evidence="12" id="KW-1185">Reference proteome</keyword>
<keyword evidence="4 10" id="KW-0328">Glycosyltransferase</keyword>
<feature type="transmembrane region" description="Helical" evidence="10">
    <location>
        <begin position="192"/>
        <end position="219"/>
    </location>
</feature>
<dbReference type="eggNOG" id="KOG2515">
    <property type="taxonomic scope" value="Eukaryota"/>
</dbReference>
<feature type="transmembrane region" description="Helical" evidence="10">
    <location>
        <begin position="386"/>
        <end position="410"/>
    </location>
</feature>
<comment type="pathway">
    <text evidence="2">Protein modification; protein glycosylation.</text>
</comment>
<keyword evidence="5" id="KW-0808">Transferase</keyword>
<feature type="transmembrane region" description="Helical" evidence="10">
    <location>
        <begin position="323"/>
        <end position="342"/>
    </location>
</feature>
<comment type="subcellular location">
    <subcellularLocation>
        <location evidence="1 10">Endoplasmic reticulum membrane</location>
        <topology evidence="1 10">Multi-pass membrane protein</topology>
    </subcellularLocation>
</comment>
<dbReference type="FunCoup" id="H2YLZ4">
    <property type="interactions" value="433"/>
</dbReference>
<evidence type="ECO:0000256" key="10">
    <source>
        <dbReference type="RuleBase" id="RU363075"/>
    </source>
</evidence>
<dbReference type="HOGENOM" id="CLU_018152_1_1_1"/>
<dbReference type="Ensembl" id="ENSCSAVT00000006426.1">
    <property type="protein sequence ID" value="ENSCSAVP00000006346.1"/>
    <property type="gene ID" value="ENSCSAVG00000003799.1"/>
</dbReference>
<evidence type="ECO:0000256" key="5">
    <source>
        <dbReference type="ARBA" id="ARBA00022679"/>
    </source>
</evidence>
<sequence>IKTAPQQKPGEEYVEDVKDRKVDSSKISEVWLPNSNTAFRLLMSANLCSALMNNITDCDETYNYWEPLHHLLYGEGFQTWEYSPAYAIRSWAYIYMHSMFTWAHFGFLNSNKLLVFYFIRMIFGLICTLCQVQFYEGVALRFGNNVARILLTFMVLSTGMFISATAFLPSTFCMFGTYLFMGLWLQGKLNYAILTVAASAILGWPFSAALGVPLAFDVLVRRQKFWFFTKWCLVAIATMLVPCFALDSYFYGKPVIASLNILFYNVFTEHGPDIYGTEPLSYYLINGFLNFNVAFILALATIVIVPLVEVIIMQKLKGYKPPVLLISFSIAPMYIWILIFFTRPHKEERFLFPIYPLICLSASITLATIQKLYGFFKLHKYLNVQWIAVVVLTAYGCISLSRSFVLFNAYHGSMELYPKLHNIADRADTSEKIIHICMGKEWHRFPSSFFLPQNFTLDFIESEFRGQLPAKFQAPGVNGTRIEPRHFNDENLEEKSRYVSLDSCHFIIDLNHGEKSRFEPIYSEDKKHWQVIKEVDYLIASKSNSRFHRAFYIPFYFNDRNVFGKYQLLQSKTNLLKRKP</sequence>